<keyword evidence="3 6" id="KW-0326">Glycosidase</keyword>
<dbReference type="InterPro" id="IPR018120">
    <property type="entry name" value="Glyco_hydro_1_AS"/>
</dbReference>
<reference evidence="7 8" key="1">
    <citation type="submission" date="2023-07" db="EMBL/GenBank/DDBJ databases">
        <title>Genomic Encyclopedia of Type Strains, Phase IV (KMG-IV): sequencing the most valuable type-strain genomes for metagenomic binning, comparative biology and taxonomic classification.</title>
        <authorList>
            <person name="Goeker M."/>
        </authorList>
    </citation>
    <scope>NUCLEOTIDE SEQUENCE [LARGE SCALE GENOMIC DNA]</scope>
    <source>
        <strain evidence="7 8">DSM 16784</strain>
    </source>
</reference>
<dbReference type="GO" id="GO:0008706">
    <property type="term" value="F:6-phospho-beta-glucosidase activity"/>
    <property type="evidence" value="ECO:0007669"/>
    <property type="project" value="UniProtKB-EC"/>
</dbReference>
<gene>
    <name evidence="7" type="ORF">J2S15_000984</name>
</gene>
<comment type="similarity">
    <text evidence="1 5">Belongs to the glycosyl hydrolase 1 family.</text>
</comment>
<dbReference type="SUPFAM" id="SSF51445">
    <property type="entry name" value="(Trans)glycosidases"/>
    <property type="match status" value="1"/>
</dbReference>
<dbReference type="PROSITE" id="PS00572">
    <property type="entry name" value="GLYCOSYL_HYDROL_F1_1"/>
    <property type="match status" value="1"/>
</dbReference>
<evidence type="ECO:0000256" key="6">
    <source>
        <dbReference type="RuleBase" id="RU004468"/>
    </source>
</evidence>
<organism evidence="7 8">
    <name type="scientific">Breznakia pachnodae</name>
    <dbReference type="NCBI Taxonomy" id="265178"/>
    <lineage>
        <taxon>Bacteria</taxon>
        <taxon>Bacillati</taxon>
        <taxon>Bacillota</taxon>
        <taxon>Erysipelotrichia</taxon>
        <taxon>Erysipelotrichales</taxon>
        <taxon>Erysipelotrichaceae</taxon>
        <taxon>Breznakia</taxon>
    </lineage>
</organism>
<dbReference type="EMBL" id="JAUSUR010000001">
    <property type="protein sequence ID" value="MDQ0360253.1"/>
    <property type="molecule type" value="Genomic_DNA"/>
</dbReference>
<dbReference type="InterPro" id="IPR033132">
    <property type="entry name" value="GH_1_N_CS"/>
</dbReference>
<dbReference type="PRINTS" id="PR00131">
    <property type="entry name" value="GLHYDRLASE1"/>
</dbReference>
<evidence type="ECO:0000256" key="3">
    <source>
        <dbReference type="ARBA" id="ARBA00023295"/>
    </source>
</evidence>
<dbReference type="EC" id="3.2.1.86" evidence="7"/>
<dbReference type="RefSeq" id="WP_307405995.1">
    <property type="nucleotide sequence ID" value="NZ_JAUSUR010000001.1"/>
</dbReference>
<dbReference type="Pfam" id="PF00232">
    <property type="entry name" value="Glyco_hydro_1"/>
    <property type="match status" value="1"/>
</dbReference>
<evidence type="ECO:0000256" key="2">
    <source>
        <dbReference type="ARBA" id="ARBA00022801"/>
    </source>
</evidence>
<protein>
    <submittedName>
        <fullName evidence="7">6-phospho-beta-glucosidase</fullName>
        <ecNumber evidence="7">3.2.1.86</ecNumber>
    </submittedName>
</protein>
<dbReference type="InterPro" id="IPR001360">
    <property type="entry name" value="Glyco_hydro_1"/>
</dbReference>
<dbReference type="Proteomes" id="UP001230220">
    <property type="component" value="Unassembled WGS sequence"/>
</dbReference>
<dbReference type="PANTHER" id="PTHR10353:SF122">
    <property type="entry name" value="6-PHOSPHO-BETA-GLUCOSIDASE ASCB-RELATED"/>
    <property type="match status" value="1"/>
</dbReference>
<evidence type="ECO:0000313" key="8">
    <source>
        <dbReference type="Proteomes" id="UP001230220"/>
    </source>
</evidence>
<dbReference type="InterPro" id="IPR017853">
    <property type="entry name" value="GH"/>
</dbReference>
<evidence type="ECO:0000256" key="5">
    <source>
        <dbReference type="RuleBase" id="RU003690"/>
    </source>
</evidence>
<dbReference type="PROSITE" id="PS00653">
    <property type="entry name" value="GLYCOSYL_HYDROL_F1_2"/>
    <property type="match status" value="1"/>
</dbReference>
<evidence type="ECO:0000313" key="7">
    <source>
        <dbReference type="EMBL" id="MDQ0360253.1"/>
    </source>
</evidence>
<keyword evidence="2 6" id="KW-0378">Hydrolase</keyword>
<dbReference type="PANTHER" id="PTHR10353">
    <property type="entry name" value="GLYCOSYL HYDROLASE"/>
    <property type="match status" value="1"/>
</dbReference>
<evidence type="ECO:0000256" key="1">
    <source>
        <dbReference type="ARBA" id="ARBA00010838"/>
    </source>
</evidence>
<dbReference type="Gene3D" id="3.20.20.80">
    <property type="entry name" value="Glycosidases"/>
    <property type="match status" value="1"/>
</dbReference>
<comment type="caution">
    <text evidence="7">The sequence shown here is derived from an EMBL/GenBank/DDBJ whole genome shotgun (WGS) entry which is preliminary data.</text>
</comment>
<feature type="active site" description="Nucleophile" evidence="4">
    <location>
        <position position="387"/>
    </location>
</feature>
<evidence type="ECO:0000256" key="4">
    <source>
        <dbReference type="PROSITE-ProRule" id="PRU10055"/>
    </source>
</evidence>
<sequence length="489" mass="56300">MSKFPKDFYWGGATAANQCEGAYNEGGRGIIKNDYLTAGTHTSPRSYIYRDSDGNIKRASMFELLPDDAELIIDENEYYPNHIGIDFYHRYKEDIAMFAEMGFKMFRMSISWSRIFPNGDDEEPNQEGVEYYRSMFEEMRKHGIEPLVTLHHFDTPYALEVKYGGWENRELIKYFERYAEFVFNEYKDLVTYWLTFNEINNLVMMTSFVPNLPAKVAQGAYQSLHHQFVASAKAVKKAHAINPDNKVGCMICGLVSYPLTCDPKDILKNQHRMESVMYYSGDVMVRGEYPAYSNRIWDELGITVDITDEDKKELKEGKVDIYTFSYYSTSCVTTHEGADMGSGNFSMGAKNPYVKYSDWDWAMDPDGLRYILSELYTRYQVPIIVTENGLGQDDVVEADGSIHDDYRIEYLRSHANAMAEAIEDGVDLIGYTSWGCIDLISAGTGEMKKRYGYIYVDRDNEGNGTLDRIRKDSFYWYKKVIASNGEDLD</sequence>
<accession>A0ABU0E051</accession>
<proteinExistence type="inferred from homology"/>
<name>A0ABU0E051_9FIRM</name>
<keyword evidence="8" id="KW-1185">Reference proteome</keyword>